<feature type="transmembrane region" description="Helical" evidence="8">
    <location>
        <begin position="110"/>
        <end position="129"/>
    </location>
</feature>
<feature type="transmembrane region" description="Helical" evidence="8">
    <location>
        <begin position="227"/>
        <end position="248"/>
    </location>
</feature>
<evidence type="ECO:0000313" key="10">
    <source>
        <dbReference type="EMBL" id="KAF2270892.1"/>
    </source>
</evidence>
<dbReference type="GO" id="GO:0005886">
    <property type="term" value="C:plasma membrane"/>
    <property type="evidence" value="ECO:0007669"/>
    <property type="project" value="TreeGrafter"/>
</dbReference>
<feature type="compositionally biased region" description="Basic and acidic residues" evidence="9">
    <location>
        <begin position="189"/>
        <end position="203"/>
    </location>
</feature>
<feature type="transmembrane region" description="Helical" evidence="8">
    <location>
        <begin position="289"/>
        <end position="309"/>
    </location>
</feature>
<comment type="subcellular location">
    <subcellularLocation>
        <location evidence="1 8">Membrane</location>
        <topology evidence="1 8">Multi-pass membrane protein</topology>
    </subcellularLocation>
</comment>
<feature type="region of interest" description="Disordered" evidence="9">
    <location>
        <begin position="143"/>
        <end position="204"/>
    </location>
</feature>
<name>A0A9P4TRE8_9PLEO</name>
<sequence>MEVAAQLLVRQADEAEPSPGNCLGSNEYDGRMGVRISSIFVILVGSVIGAVFPVYAKRHAGLGVPDWAFFIAKYFGSGVIVATAFIHLLAPANEALGNPCLTGSITSYPWPEGIALMTIFAMFFLELVVMRYGNFGAGHSHDNGHEHELGHAQNNTPPIPQTGNVGDSLRLEGRYKGEPQGMTTNSHHVPGENHLGHAREHTDNSLVNPDWEERGVIPENYAAQMTAIFILEFGVVFHSIFIGLTLAVSGEEFITLYIVLVFHQTFEGLGLGARLATVPWPKSKQWTPYFFGLGYGLSTPIAIAIGLGIRNSYAPESATALIVNGIFDSVSAGILVYTGLVELMAHEFMFSPYMQNGPVGRMLWAFLLMCLGAGLMALLGYWA</sequence>
<dbReference type="PANTHER" id="PTHR11040:SF69">
    <property type="entry name" value="ZINC-REGULATED TRANSPORTER 2"/>
    <property type="match status" value="1"/>
</dbReference>
<dbReference type="InterPro" id="IPR003689">
    <property type="entry name" value="ZIP"/>
</dbReference>
<evidence type="ECO:0000313" key="11">
    <source>
        <dbReference type="Proteomes" id="UP000800093"/>
    </source>
</evidence>
<comment type="caution">
    <text evidence="10">The sequence shown here is derived from an EMBL/GenBank/DDBJ whole genome shotgun (WGS) entry which is preliminary data.</text>
</comment>
<feature type="transmembrane region" description="Helical" evidence="8">
    <location>
        <begin position="36"/>
        <end position="55"/>
    </location>
</feature>
<dbReference type="InterPro" id="IPR004698">
    <property type="entry name" value="Zn/Fe_permease_fun/pln"/>
</dbReference>
<reference evidence="11" key="1">
    <citation type="journal article" date="2020" name="Stud. Mycol.">
        <title>101 Dothideomycetes genomes: A test case for predicting lifestyles and emergence of pathogens.</title>
        <authorList>
            <person name="Haridas S."/>
            <person name="Albert R."/>
            <person name="Binder M."/>
            <person name="Bloem J."/>
            <person name="LaButti K."/>
            <person name="Salamov A."/>
            <person name="Andreopoulos B."/>
            <person name="Baker S."/>
            <person name="Barry K."/>
            <person name="Bills G."/>
            <person name="Bluhm B."/>
            <person name="Cannon C."/>
            <person name="Castanera R."/>
            <person name="Culley D."/>
            <person name="Daum C."/>
            <person name="Ezra D."/>
            <person name="Gonzalez J."/>
            <person name="Henrissat B."/>
            <person name="Kuo A."/>
            <person name="Liang C."/>
            <person name="Lipzen A."/>
            <person name="Lutzoni F."/>
            <person name="Magnuson J."/>
            <person name="Mondo S."/>
            <person name="Nolan M."/>
            <person name="Ohm R."/>
            <person name="Pangilinan J."/>
            <person name="Park H.-J."/>
            <person name="Ramirez L."/>
            <person name="Alfaro M."/>
            <person name="Sun H."/>
            <person name="Tritt A."/>
            <person name="Yoshinaga Y."/>
            <person name="Zwiers L.-H."/>
            <person name="Turgeon B."/>
            <person name="Goodwin S."/>
            <person name="Spatafora J."/>
            <person name="Crous P."/>
            <person name="Grigoriev I."/>
        </authorList>
    </citation>
    <scope>NUCLEOTIDE SEQUENCE [LARGE SCALE GENOMIC DNA]</scope>
    <source>
        <strain evidence="11">CBS 304.66</strain>
    </source>
</reference>
<accession>A0A9P4TRE8</accession>
<evidence type="ECO:0000256" key="5">
    <source>
        <dbReference type="ARBA" id="ARBA00022989"/>
    </source>
</evidence>
<gene>
    <name evidence="10" type="ORF">CC78DRAFT_450392</name>
</gene>
<evidence type="ECO:0000256" key="2">
    <source>
        <dbReference type="ARBA" id="ARBA00006939"/>
    </source>
</evidence>
<evidence type="ECO:0000256" key="3">
    <source>
        <dbReference type="ARBA" id="ARBA00022448"/>
    </source>
</evidence>
<evidence type="ECO:0000256" key="8">
    <source>
        <dbReference type="RuleBase" id="RU362088"/>
    </source>
</evidence>
<dbReference type="GO" id="GO:0000007">
    <property type="term" value="F:low-affinity zinc ion transmembrane transporter activity"/>
    <property type="evidence" value="ECO:0007669"/>
    <property type="project" value="TreeGrafter"/>
</dbReference>
<dbReference type="PANTHER" id="PTHR11040">
    <property type="entry name" value="ZINC/IRON TRANSPORTER"/>
    <property type="match status" value="1"/>
</dbReference>
<keyword evidence="4 8" id="KW-0812">Transmembrane</keyword>
<evidence type="ECO:0000256" key="4">
    <source>
        <dbReference type="ARBA" id="ARBA00022692"/>
    </source>
</evidence>
<keyword evidence="6 8" id="KW-0406">Ion transport</keyword>
<evidence type="ECO:0000256" key="7">
    <source>
        <dbReference type="ARBA" id="ARBA00023136"/>
    </source>
</evidence>
<dbReference type="AlphaFoldDB" id="A0A9P4TRE8"/>
<keyword evidence="3 8" id="KW-0813">Transport</keyword>
<comment type="caution">
    <text evidence="8">Lacks conserved residue(s) required for the propagation of feature annotation.</text>
</comment>
<evidence type="ECO:0000256" key="6">
    <source>
        <dbReference type="ARBA" id="ARBA00023065"/>
    </source>
</evidence>
<keyword evidence="5 8" id="KW-1133">Transmembrane helix</keyword>
<keyword evidence="7 8" id="KW-0472">Membrane</keyword>
<proteinExistence type="inferred from homology"/>
<feature type="transmembrane region" description="Helical" evidence="8">
    <location>
        <begin position="321"/>
        <end position="341"/>
    </location>
</feature>
<feature type="transmembrane region" description="Helical" evidence="8">
    <location>
        <begin position="67"/>
        <end position="90"/>
    </location>
</feature>
<protein>
    <submittedName>
        <fullName evidence="10">Membrane zinc transporter</fullName>
    </submittedName>
</protein>
<dbReference type="NCBIfam" id="TIGR00820">
    <property type="entry name" value="zip"/>
    <property type="match status" value="1"/>
</dbReference>
<evidence type="ECO:0000256" key="1">
    <source>
        <dbReference type="ARBA" id="ARBA00004141"/>
    </source>
</evidence>
<dbReference type="GO" id="GO:0071578">
    <property type="term" value="P:zinc ion import across plasma membrane"/>
    <property type="evidence" value="ECO:0007669"/>
    <property type="project" value="TreeGrafter"/>
</dbReference>
<keyword evidence="11" id="KW-1185">Reference proteome</keyword>
<dbReference type="EMBL" id="ML986578">
    <property type="protein sequence ID" value="KAF2270892.1"/>
    <property type="molecule type" value="Genomic_DNA"/>
</dbReference>
<dbReference type="OrthoDB" id="448280at2759"/>
<comment type="similarity">
    <text evidence="2 8">Belongs to the ZIP transporter (TC 2.A.5) family.</text>
</comment>
<evidence type="ECO:0000256" key="9">
    <source>
        <dbReference type="SAM" id="MobiDB-lite"/>
    </source>
</evidence>
<dbReference type="Pfam" id="PF02535">
    <property type="entry name" value="Zip"/>
    <property type="match status" value="1"/>
</dbReference>
<dbReference type="Proteomes" id="UP000800093">
    <property type="component" value="Unassembled WGS sequence"/>
</dbReference>
<feature type="compositionally biased region" description="Polar residues" evidence="9">
    <location>
        <begin position="152"/>
        <end position="165"/>
    </location>
</feature>
<feature type="transmembrane region" description="Helical" evidence="8">
    <location>
        <begin position="362"/>
        <end position="382"/>
    </location>
</feature>
<organism evidence="10 11">
    <name type="scientific">Lojkania enalia</name>
    <dbReference type="NCBI Taxonomy" id="147567"/>
    <lineage>
        <taxon>Eukaryota</taxon>
        <taxon>Fungi</taxon>
        <taxon>Dikarya</taxon>
        <taxon>Ascomycota</taxon>
        <taxon>Pezizomycotina</taxon>
        <taxon>Dothideomycetes</taxon>
        <taxon>Pleosporomycetidae</taxon>
        <taxon>Pleosporales</taxon>
        <taxon>Pleosporales incertae sedis</taxon>
        <taxon>Lojkania</taxon>
    </lineage>
</organism>